<name>A0A918GT09_9PSEU</name>
<evidence type="ECO:0000313" key="2">
    <source>
        <dbReference type="Proteomes" id="UP000660680"/>
    </source>
</evidence>
<protein>
    <submittedName>
        <fullName evidence="1">Uncharacterized protein</fullName>
    </submittedName>
</protein>
<accession>A0A918GT09</accession>
<evidence type="ECO:0000313" key="1">
    <source>
        <dbReference type="EMBL" id="GGS55736.1"/>
    </source>
</evidence>
<sequence length="58" mass="6411">MSEMALGTWACINDNCRMEMEVTACGAIEVTFEEGFELLFSAHALERFVALARGVLEP</sequence>
<dbReference type="AlphaFoldDB" id="A0A918GT09"/>
<reference evidence="1" key="2">
    <citation type="submission" date="2020-09" db="EMBL/GenBank/DDBJ databases">
        <authorList>
            <person name="Sun Q."/>
            <person name="Ohkuma M."/>
        </authorList>
    </citation>
    <scope>NUCLEOTIDE SEQUENCE</scope>
    <source>
        <strain evidence="1">JCM 3276</strain>
    </source>
</reference>
<reference evidence="1" key="1">
    <citation type="journal article" date="2014" name="Int. J. Syst. Evol. Microbiol.">
        <title>Complete genome sequence of Corynebacterium casei LMG S-19264T (=DSM 44701T), isolated from a smear-ripened cheese.</title>
        <authorList>
            <consortium name="US DOE Joint Genome Institute (JGI-PGF)"/>
            <person name="Walter F."/>
            <person name="Albersmeier A."/>
            <person name="Kalinowski J."/>
            <person name="Ruckert C."/>
        </authorList>
    </citation>
    <scope>NUCLEOTIDE SEQUENCE</scope>
    <source>
        <strain evidence="1">JCM 3276</strain>
    </source>
</reference>
<gene>
    <name evidence="1" type="ORF">GCM10010171_58320</name>
</gene>
<comment type="caution">
    <text evidence="1">The sequence shown here is derived from an EMBL/GenBank/DDBJ whole genome shotgun (WGS) entry which is preliminary data.</text>
</comment>
<dbReference type="EMBL" id="BMRB01000008">
    <property type="protein sequence ID" value="GGS55736.1"/>
    <property type="molecule type" value="Genomic_DNA"/>
</dbReference>
<keyword evidence="2" id="KW-1185">Reference proteome</keyword>
<organism evidence="1 2">
    <name type="scientific">Actinokineospora fastidiosa</name>
    <dbReference type="NCBI Taxonomy" id="1816"/>
    <lineage>
        <taxon>Bacteria</taxon>
        <taxon>Bacillati</taxon>
        <taxon>Actinomycetota</taxon>
        <taxon>Actinomycetes</taxon>
        <taxon>Pseudonocardiales</taxon>
        <taxon>Pseudonocardiaceae</taxon>
        <taxon>Actinokineospora</taxon>
    </lineage>
</organism>
<dbReference type="Proteomes" id="UP000660680">
    <property type="component" value="Unassembled WGS sequence"/>
</dbReference>
<proteinExistence type="predicted"/>